<dbReference type="EMBL" id="LGRX02018664">
    <property type="protein sequence ID" value="KAK3259529.1"/>
    <property type="molecule type" value="Genomic_DNA"/>
</dbReference>
<dbReference type="Proteomes" id="UP001190700">
    <property type="component" value="Unassembled WGS sequence"/>
</dbReference>
<accession>A0AAE0FH47</accession>
<dbReference type="AlphaFoldDB" id="A0AAE0FH47"/>
<gene>
    <name evidence="2" type="ORF">CYMTET_31478</name>
</gene>
<evidence type="ECO:0000256" key="1">
    <source>
        <dbReference type="SAM" id="SignalP"/>
    </source>
</evidence>
<protein>
    <recommendedName>
        <fullName evidence="4">Response regulatory domain-containing protein</fullName>
    </recommendedName>
</protein>
<comment type="caution">
    <text evidence="2">The sequence shown here is derived from an EMBL/GenBank/DDBJ whole genome shotgun (WGS) entry which is preliminary data.</text>
</comment>
<evidence type="ECO:0000313" key="2">
    <source>
        <dbReference type="EMBL" id="KAK3259529.1"/>
    </source>
</evidence>
<evidence type="ECO:0000313" key="3">
    <source>
        <dbReference type="Proteomes" id="UP001190700"/>
    </source>
</evidence>
<name>A0AAE0FH47_9CHLO</name>
<keyword evidence="3" id="KW-1185">Reference proteome</keyword>
<feature type="chain" id="PRO_5042064465" description="Response regulatory domain-containing protein" evidence="1">
    <location>
        <begin position="20"/>
        <end position="74"/>
    </location>
</feature>
<reference evidence="2 3" key="1">
    <citation type="journal article" date="2015" name="Genome Biol. Evol.">
        <title>Comparative Genomics of a Bacterivorous Green Alga Reveals Evolutionary Causalities and Consequences of Phago-Mixotrophic Mode of Nutrition.</title>
        <authorList>
            <person name="Burns J.A."/>
            <person name="Paasch A."/>
            <person name="Narechania A."/>
            <person name="Kim E."/>
        </authorList>
    </citation>
    <scope>NUCLEOTIDE SEQUENCE [LARGE SCALE GENOMIC DNA]</scope>
    <source>
        <strain evidence="2 3">PLY_AMNH</strain>
    </source>
</reference>
<dbReference type="InterPro" id="IPR011006">
    <property type="entry name" value="CheY-like_superfamily"/>
</dbReference>
<dbReference type="Gene3D" id="3.40.50.2300">
    <property type="match status" value="1"/>
</dbReference>
<feature type="signal peptide" evidence="1">
    <location>
        <begin position="1"/>
        <end position="19"/>
    </location>
</feature>
<sequence length="74" mass="7921">MTTWVCIVLLVLQISSSKAVTKHPYIVALTAHCANDNVASQAIEAGADTIMFKPITIQKISSIVHRNPVAATDC</sequence>
<keyword evidence="1" id="KW-0732">Signal</keyword>
<proteinExistence type="predicted"/>
<dbReference type="SUPFAM" id="SSF52172">
    <property type="entry name" value="CheY-like"/>
    <property type="match status" value="1"/>
</dbReference>
<organism evidence="2 3">
    <name type="scientific">Cymbomonas tetramitiformis</name>
    <dbReference type="NCBI Taxonomy" id="36881"/>
    <lineage>
        <taxon>Eukaryota</taxon>
        <taxon>Viridiplantae</taxon>
        <taxon>Chlorophyta</taxon>
        <taxon>Pyramimonadophyceae</taxon>
        <taxon>Pyramimonadales</taxon>
        <taxon>Pyramimonadaceae</taxon>
        <taxon>Cymbomonas</taxon>
    </lineage>
</organism>
<evidence type="ECO:0008006" key="4">
    <source>
        <dbReference type="Google" id="ProtNLM"/>
    </source>
</evidence>